<accession>A0ABS2TCG8</accession>
<reference evidence="2" key="1">
    <citation type="submission" date="2021-02" db="EMBL/GenBank/DDBJ databases">
        <title>Leucobacter sp. CX169.</title>
        <authorList>
            <person name="Cheng Y."/>
        </authorList>
    </citation>
    <scope>NUCLEOTIDE SEQUENCE [LARGE SCALE GENOMIC DNA]</scope>
    <source>
        <strain evidence="2">JY899</strain>
    </source>
</reference>
<dbReference type="Proteomes" id="UP000705983">
    <property type="component" value="Unassembled WGS sequence"/>
</dbReference>
<comment type="caution">
    <text evidence="1">The sequence shown here is derived from an EMBL/GenBank/DDBJ whole genome shotgun (WGS) entry which is preliminary data.</text>
</comment>
<dbReference type="RefSeq" id="WP_187995913.1">
    <property type="nucleotide sequence ID" value="NZ_JACEXG010000001.1"/>
</dbReference>
<name>A0ABS2TCG8_9ACTO</name>
<organism evidence="1 2">
    <name type="scientific">Flaviflexus equikiangi</name>
    <dbReference type="NCBI Taxonomy" id="2758573"/>
    <lineage>
        <taxon>Bacteria</taxon>
        <taxon>Bacillati</taxon>
        <taxon>Actinomycetota</taxon>
        <taxon>Actinomycetes</taxon>
        <taxon>Actinomycetales</taxon>
        <taxon>Actinomycetaceae</taxon>
        <taxon>Flaviflexus</taxon>
    </lineage>
</organism>
<protein>
    <submittedName>
        <fullName evidence="1">Uncharacterized protein</fullName>
    </submittedName>
</protein>
<gene>
    <name evidence="1" type="ORF">JVW63_01250</name>
</gene>
<evidence type="ECO:0000313" key="1">
    <source>
        <dbReference type="EMBL" id="MBM9432338.1"/>
    </source>
</evidence>
<keyword evidence="2" id="KW-1185">Reference proteome</keyword>
<evidence type="ECO:0000313" key="2">
    <source>
        <dbReference type="Proteomes" id="UP000705983"/>
    </source>
</evidence>
<dbReference type="Pfam" id="PF25595">
    <property type="entry name" value="Phage_TTP_16"/>
    <property type="match status" value="1"/>
</dbReference>
<sequence>MAGFKTIADERIRLDVLQVAGEVDLRNLKVTDLAGAVKVSCHILKQDYALGATGQATVAEIEMCKPGEGQAPGAITYAGSVTIPRYLTDAGIPDAEADFAYELFRTPGTQLVLVEREGPLESAAWATGQEYSAYEVTTLAPIPPSDRFAGYIKRQVPLAIGSAFSGVIAAS</sequence>
<dbReference type="InterPro" id="IPR058009">
    <property type="entry name" value="TTP_Phage_16"/>
</dbReference>
<dbReference type="EMBL" id="JAFFJS010000001">
    <property type="protein sequence ID" value="MBM9432338.1"/>
    <property type="molecule type" value="Genomic_DNA"/>
</dbReference>
<proteinExistence type="predicted"/>